<evidence type="ECO:0000313" key="2">
    <source>
        <dbReference type="Proteomes" id="UP000789702"/>
    </source>
</evidence>
<feature type="non-terminal residue" evidence="1">
    <location>
        <position position="1"/>
    </location>
</feature>
<proteinExistence type="predicted"/>
<protein>
    <submittedName>
        <fullName evidence="1">10780_t:CDS:1</fullName>
    </submittedName>
</protein>
<name>A0ACA9PJX4_9GLOM</name>
<evidence type="ECO:0000313" key="1">
    <source>
        <dbReference type="EMBL" id="CAG8712410.1"/>
    </source>
</evidence>
<organism evidence="1 2">
    <name type="scientific">Dentiscutata heterogama</name>
    <dbReference type="NCBI Taxonomy" id="1316150"/>
    <lineage>
        <taxon>Eukaryota</taxon>
        <taxon>Fungi</taxon>
        <taxon>Fungi incertae sedis</taxon>
        <taxon>Mucoromycota</taxon>
        <taxon>Glomeromycotina</taxon>
        <taxon>Glomeromycetes</taxon>
        <taxon>Diversisporales</taxon>
        <taxon>Gigasporaceae</taxon>
        <taxon>Dentiscutata</taxon>
    </lineage>
</organism>
<dbReference type="EMBL" id="CAJVPU010029953">
    <property type="protein sequence ID" value="CAG8712410.1"/>
    <property type="molecule type" value="Genomic_DNA"/>
</dbReference>
<reference evidence="1" key="1">
    <citation type="submission" date="2021-06" db="EMBL/GenBank/DDBJ databases">
        <authorList>
            <person name="Kallberg Y."/>
            <person name="Tangrot J."/>
            <person name="Rosling A."/>
        </authorList>
    </citation>
    <scope>NUCLEOTIDE SEQUENCE</scope>
    <source>
        <strain evidence="1">IL203A</strain>
    </source>
</reference>
<keyword evidence="2" id="KW-1185">Reference proteome</keyword>
<dbReference type="Proteomes" id="UP000789702">
    <property type="component" value="Unassembled WGS sequence"/>
</dbReference>
<comment type="caution">
    <text evidence="1">The sequence shown here is derived from an EMBL/GenBank/DDBJ whole genome shotgun (WGS) entry which is preliminary data.</text>
</comment>
<sequence>DMKNLNAYEYLRLLAIYKYLNTIFNNEESYSCIKLSLEILQQVFQRGPWIARHIREWSKSWIATGTLPVSQQDYRKYTPAFIDDEDIQNSCLRFILTMGEKITAKKFQDYVHKNVLPHVTSSHTSILLETARKWLRCLGLVYQQHRQGIYYDGHECSDVVQHHTIFLDKMKIFESLMPQFVGENMEIIINPEISEENKSHIFVTHEECIFYANDSHPSVWAPLGMPPLHKKGKSKAIMVSEFLTETHGRLMITSEEMNELSLLSMFSQEARIIIKPEKNDDGCTNHGAFASDALCAKNMNLSPSGKQSRLCDGWFINEQDLPPDDPNYIFHDEPKGIRQVLREHNL</sequence>
<accession>A0ACA9PJX4</accession>
<gene>
    <name evidence="1" type="ORF">DHETER_LOCUS12340</name>
</gene>